<dbReference type="Pfam" id="PF00145">
    <property type="entry name" value="DNA_methylase"/>
    <property type="match status" value="1"/>
</dbReference>
<dbReference type="EMBL" id="CAADFF010000028">
    <property type="protein sequence ID" value="VFJ91736.1"/>
    <property type="molecule type" value="Genomic_DNA"/>
</dbReference>
<proteinExistence type="inferred from homology"/>
<dbReference type="GO" id="GO:0009307">
    <property type="term" value="P:DNA restriction-modification system"/>
    <property type="evidence" value="ECO:0007669"/>
    <property type="project" value="UniProtKB-KW"/>
</dbReference>
<sequence length="478" mass="53846">MVGSPVSPYDDNTVKACASVIDVFYGVGGLTHGFKIEGFPVVCGIDVDEACRYPFETNNDAPFTRWDVAMVSNQKNDDPKWQLVGEFSRLIREIRPDVVTMENVPRLMKFRSGSVFGDFIRDLEECGYHVWWNVVFCPDYGVPQQRSRLVLLASRHGHIELEAPRHSPDCYITVRKAIGDLPPLEAGNMAAEDPLHCASCLSERNLQRIRYSKPGGTWRDWPQELVTECHRRKTGRGYASVYGRMAWDRPSPTITTQFYGFGNGRFGHPEQDRAISLREGAILQSFPEDYVFSLVKARKSISGESGDSSATRSPSRSPAPSPVPSAPIWRNSMANESPYRMTLSLNVLNHLGLNLYSNVPSVLSEVVANAWDADAENVWITIDFAKGNEKIVIQDDGHGMTPEDVNEKYLLVGYQRRGPELKREPERTERFKRLPMGRKGIGKLSLFSIAKTIEVRTVKDGQRSAFRMNLDDIKAKIR</sequence>
<dbReference type="Gene3D" id="3.40.50.150">
    <property type="entry name" value="Vaccinia Virus protein VP39"/>
    <property type="match status" value="2"/>
</dbReference>
<reference evidence="9" key="1">
    <citation type="submission" date="2019-02" db="EMBL/GenBank/DDBJ databases">
        <authorList>
            <person name="Gruber-Vodicka R. H."/>
            <person name="Seah K. B. B."/>
        </authorList>
    </citation>
    <scope>NUCLEOTIDE SEQUENCE</scope>
    <source>
        <strain evidence="9">BECK_M7</strain>
    </source>
</reference>
<accession>A0A450UGT2</accession>
<evidence type="ECO:0000256" key="7">
    <source>
        <dbReference type="PROSITE-ProRule" id="PRU01016"/>
    </source>
</evidence>
<dbReference type="Gene3D" id="3.90.120.10">
    <property type="entry name" value="DNA Methylase, subunit A, domain 2"/>
    <property type="match status" value="1"/>
</dbReference>
<dbReference type="AlphaFoldDB" id="A0A450UGT2"/>
<keyword evidence="4 7" id="KW-0949">S-adenosyl-L-methionine</keyword>
<comment type="catalytic activity">
    <reaction evidence="6">
        <text>a 2'-deoxycytidine in DNA + S-adenosyl-L-methionine = a 5-methyl-2'-deoxycytidine in DNA + S-adenosyl-L-homocysteine + H(+)</text>
        <dbReference type="Rhea" id="RHEA:13681"/>
        <dbReference type="Rhea" id="RHEA-COMP:11369"/>
        <dbReference type="Rhea" id="RHEA-COMP:11370"/>
        <dbReference type="ChEBI" id="CHEBI:15378"/>
        <dbReference type="ChEBI" id="CHEBI:57856"/>
        <dbReference type="ChEBI" id="CHEBI:59789"/>
        <dbReference type="ChEBI" id="CHEBI:85452"/>
        <dbReference type="ChEBI" id="CHEBI:85454"/>
        <dbReference type="EC" id="2.1.1.37"/>
    </reaction>
</comment>
<evidence type="ECO:0000256" key="6">
    <source>
        <dbReference type="ARBA" id="ARBA00047422"/>
    </source>
</evidence>
<protein>
    <recommendedName>
        <fullName evidence="1">DNA (cytosine-5-)-methyltransferase</fullName>
        <ecNumber evidence="1">2.1.1.37</ecNumber>
    </recommendedName>
</protein>
<dbReference type="InterPro" id="IPR001525">
    <property type="entry name" value="C5_MeTfrase"/>
</dbReference>
<keyword evidence="3 7" id="KW-0808">Transferase</keyword>
<evidence type="ECO:0000256" key="3">
    <source>
        <dbReference type="ARBA" id="ARBA00022679"/>
    </source>
</evidence>
<dbReference type="SUPFAM" id="SSF55874">
    <property type="entry name" value="ATPase domain of HSP90 chaperone/DNA topoisomerase II/histidine kinase"/>
    <property type="match status" value="1"/>
</dbReference>
<dbReference type="GO" id="GO:0044027">
    <property type="term" value="P:negative regulation of gene expression via chromosomal CpG island methylation"/>
    <property type="evidence" value="ECO:0007669"/>
    <property type="project" value="TreeGrafter"/>
</dbReference>
<comment type="caution">
    <text evidence="7">Lacks conserved residue(s) required for the propagation of feature annotation.</text>
</comment>
<dbReference type="PANTHER" id="PTHR10629">
    <property type="entry name" value="CYTOSINE-SPECIFIC METHYLTRANSFERASE"/>
    <property type="match status" value="1"/>
</dbReference>
<dbReference type="GO" id="GO:0032259">
    <property type="term" value="P:methylation"/>
    <property type="evidence" value="ECO:0007669"/>
    <property type="project" value="UniProtKB-KW"/>
</dbReference>
<dbReference type="PRINTS" id="PR00105">
    <property type="entry name" value="C5METTRFRASE"/>
</dbReference>
<gene>
    <name evidence="9" type="ORF">BECKLFY1418B_GA0070995_102829</name>
</gene>
<dbReference type="Gene3D" id="3.30.565.10">
    <property type="entry name" value="Histidine kinase-like ATPase, C-terminal domain"/>
    <property type="match status" value="1"/>
</dbReference>
<evidence type="ECO:0000313" key="9">
    <source>
        <dbReference type="EMBL" id="VFJ91736.1"/>
    </source>
</evidence>
<evidence type="ECO:0000256" key="8">
    <source>
        <dbReference type="SAM" id="MobiDB-lite"/>
    </source>
</evidence>
<keyword evidence="2 7" id="KW-0489">Methyltransferase</keyword>
<dbReference type="SUPFAM" id="SSF53335">
    <property type="entry name" value="S-adenosyl-L-methionine-dependent methyltransferases"/>
    <property type="match status" value="1"/>
</dbReference>
<dbReference type="InterPro" id="IPR050390">
    <property type="entry name" value="C5-Methyltransferase"/>
</dbReference>
<evidence type="ECO:0000256" key="2">
    <source>
        <dbReference type="ARBA" id="ARBA00022603"/>
    </source>
</evidence>
<dbReference type="EC" id="2.1.1.37" evidence="1"/>
<evidence type="ECO:0000256" key="4">
    <source>
        <dbReference type="ARBA" id="ARBA00022691"/>
    </source>
</evidence>
<dbReference type="GO" id="GO:0003886">
    <property type="term" value="F:DNA (cytosine-5-)-methyltransferase activity"/>
    <property type="evidence" value="ECO:0007669"/>
    <property type="project" value="UniProtKB-EC"/>
</dbReference>
<evidence type="ECO:0000256" key="5">
    <source>
        <dbReference type="ARBA" id="ARBA00022747"/>
    </source>
</evidence>
<feature type="region of interest" description="Disordered" evidence="8">
    <location>
        <begin position="302"/>
        <end position="329"/>
    </location>
</feature>
<comment type="similarity">
    <text evidence="7">Belongs to the class I-like SAM-binding methyltransferase superfamily. C5-methyltransferase family.</text>
</comment>
<dbReference type="InterPro" id="IPR029063">
    <property type="entry name" value="SAM-dependent_MTases_sf"/>
</dbReference>
<name>A0A450UGT2_9GAMM</name>
<dbReference type="PANTHER" id="PTHR10629:SF52">
    <property type="entry name" value="DNA (CYTOSINE-5)-METHYLTRANSFERASE 1"/>
    <property type="match status" value="1"/>
</dbReference>
<dbReference type="GO" id="GO:0003677">
    <property type="term" value="F:DNA binding"/>
    <property type="evidence" value="ECO:0007669"/>
    <property type="project" value="TreeGrafter"/>
</dbReference>
<evidence type="ECO:0000256" key="1">
    <source>
        <dbReference type="ARBA" id="ARBA00011975"/>
    </source>
</evidence>
<dbReference type="InterPro" id="IPR036890">
    <property type="entry name" value="HATPase_C_sf"/>
</dbReference>
<organism evidence="9">
    <name type="scientific">Candidatus Kentrum sp. LFY</name>
    <dbReference type="NCBI Taxonomy" id="2126342"/>
    <lineage>
        <taxon>Bacteria</taxon>
        <taxon>Pseudomonadati</taxon>
        <taxon>Pseudomonadota</taxon>
        <taxon>Gammaproteobacteria</taxon>
        <taxon>Candidatus Kentrum</taxon>
    </lineage>
</organism>
<dbReference type="PROSITE" id="PS51679">
    <property type="entry name" value="SAM_MT_C5"/>
    <property type="match status" value="1"/>
</dbReference>
<dbReference type="Pfam" id="PF13589">
    <property type="entry name" value="HATPase_c_3"/>
    <property type="match status" value="1"/>
</dbReference>
<keyword evidence="5" id="KW-0680">Restriction system</keyword>